<evidence type="ECO:0000256" key="2">
    <source>
        <dbReference type="ARBA" id="ARBA00022475"/>
    </source>
</evidence>
<feature type="transmembrane region" description="Helical" evidence="11">
    <location>
        <begin position="139"/>
        <end position="162"/>
    </location>
</feature>
<dbReference type="PROSITE" id="PS50262">
    <property type="entry name" value="G_PROTEIN_RECEP_F1_2"/>
    <property type="match status" value="1"/>
</dbReference>
<dbReference type="GO" id="GO:0001591">
    <property type="term" value="F:dopamine neurotransmitter receptor activity, coupled via Gi/Go"/>
    <property type="evidence" value="ECO:0007669"/>
    <property type="project" value="TreeGrafter"/>
</dbReference>
<dbReference type="GO" id="GO:0045202">
    <property type="term" value="C:synapse"/>
    <property type="evidence" value="ECO:0007669"/>
    <property type="project" value="GOC"/>
</dbReference>
<evidence type="ECO:0000256" key="6">
    <source>
        <dbReference type="ARBA" id="ARBA00023136"/>
    </source>
</evidence>
<organism evidence="13 14">
    <name type="scientific">Potamilus streckersoni</name>
    <dbReference type="NCBI Taxonomy" id="2493646"/>
    <lineage>
        <taxon>Eukaryota</taxon>
        <taxon>Metazoa</taxon>
        <taxon>Spiralia</taxon>
        <taxon>Lophotrochozoa</taxon>
        <taxon>Mollusca</taxon>
        <taxon>Bivalvia</taxon>
        <taxon>Autobranchia</taxon>
        <taxon>Heteroconchia</taxon>
        <taxon>Palaeoheterodonta</taxon>
        <taxon>Unionida</taxon>
        <taxon>Unionoidea</taxon>
        <taxon>Unionidae</taxon>
        <taxon>Ambleminae</taxon>
        <taxon>Lampsilini</taxon>
        <taxon>Potamilus</taxon>
    </lineage>
</organism>
<dbReference type="EMBL" id="JAEAOA010001115">
    <property type="protein sequence ID" value="KAK3576534.1"/>
    <property type="molecule type" value="Genomic_DNA"/>
</dbReference>
<dbReference type="PROSITE" id="PS00237">
    <property type="entry name" value="G_PROTEIN_RECEP_F1_1"/>
    <property type="match status" value="1"/>
</dbReference>
<name>A0AAE0RN88_9BIVA</name>
<evidence type="ECO:0000256" key="3">
    <source>
        <dbReference type="ARBA" id="ARBA00022692"/>
    </source>
</evidence>
<keyword evidence="8 10" id="KW-0675">Receptor</keyword>
<feature type="transmembrane region" description="Helical" evidence="11">
    <location>
        <begin position="99"/>
        <end position="119"/>
    </location>
</feature>
<comment type="caution">
    <text evidence="13">The sequence shown here is derived from an EMBL/GenBank/DDBJ whole genome shotgun (WGS) entry which is preliminary data.</text>
</comment>
<reference evidence="13" key="2">
    <citation type="journal article" date="2021" name="Genome Biol. Evol.">
        <title>Developing a high-quality reference genome for a parasitic bivalve with doubly uniparental inheritance (Bivalvia: Unionida).</title>
        <authorList>
            <person name="Smith C.H."/>
        </authorList>
    </citation>
    <scope>NUCLEOTIDE SEQUENCE</scope>
    <source>
        <strain evidence="13">CHS0354</strain>
        <tissue evidence="13">Mantle</tissue>
    </source>
</reference>
<evidence type="ECO:0000256" key="8">
    <source>
        <dbReference type="ARBA" id="ARBA00023170"/>
    </source>
</evidence>
<reference evidence="13" key="3">
    <citation type="submission" date="2023-05" db="EMBL/GenBank/DDBJ databases">
        <authorList>
            <person name="Smith C.H."/>
        </authorList>
    </citation>
    <scope>NUCLEOTIDE SEQUENCE</scope>
    <source>
        <strain evidence="13">CHS0354</strain>
        <tissue evidence="13">Mantle</tissue>
    </source>
</reference>
<evidence type="ECO:0000256" key="5">
    <source>
        <dbReference type="ARBA" id="ARBA00023040"/>
    </source>
</evidence>
<evidence type="ECO:0000256" key="9">
    <source>
        <dbReference type="ARBA" id="ARBA00023224"/>
    </source>
</evidence>
<dbReference type="PANTHER" id="PTHR24248">
    <property type="entry name" value="ADRENERGIC RECEPTOR-RELATED G-PROTEIN COUPLED RECEPTOR"/>
    <property type="match status" value="1"/>
</dbReference>
<feature type="transmembrane region" description="Helical" evidence="11">
    <location>
        <begin position="370"/>
        <end position="391"/>
    </location>
</feature>
<keyword evidence="4 11" id="KW-1133">Transmembrane helix</keyword>
<evidence type="ECO:0000313" key="13">
    <source>
        <dbReference type="EMBL" id="KAK3576534.1"/>
    </source>
</evidence>
<evidence type="ECO:0000256" key="10">
    <source>
        <dbReference type="RuleBase" id="RU000688"/>
    </source>
</evidence>
<evidence type="ECO:0000256" key="1">
    <source>
        <dbReference type="ARBA" id="ARBA00004651"/>
    </source>
</evidence>
<dbReference type="Pfam" id="PF00001">
    <property type="entry name" value="7tm_1"/>
    <property type="match status" value="1"/>
</dbReference>
<evidence type="ECO:0000256" key="4">
    <source>
        <dbReference type="ARBA" id="ARBA00022989"/>
    </source>
</evidence>
<protein>
    <recommendedName>
        <fullName evidence="12">G-protein coupled receptors family 1 profile domain-containing protein</fullName>
    </recommendedName>
</protein>
<keyword evidence="14" id="KW-1185">Reference proteome</keyword>
<comment type="subcellular location">
    <subcellularLocation>
        <location evidence="1">Cell membrane</location>
        <topology evidence="1">Multi-pass membrane protein</topology>
    </subcellularLocation>
</comment>
<feature type="transmembrane region" description="Helical" evidence="11">
    <location>
        <begin position="60"/>
        <end position="79"/>
    </location>
</feature>
<dbReference type="CDD" id="cd15052">
    <property type="entry name" value="7tmA_5-HT2"/>
    <property type="match status" value="1"/>
</dbReference>
<dbReference type="GO" id="GO:0051967">
    <property type="term" value="P:negative regulation of synaptic transmission, glutamatergic"/>
    <property type="evidence" value="ECO:0007669"/>
    <property type="project" value="TreeGrafter"/>
</dbReference>
<dbReference type="InterPro" id="IPR017452">
    <property type="entry name" value="GPCR_Rhodpsn_7TM"/>
</dbReference>
<accession>A0AAE0RN88</accession>
<keyword evidence="7" id="KW-1015">Disulfide bond</keyword>
<feature type="domain" description="G-protein coupled receptors family 1 profile" evidence="12">
    <location>
        <begin position="40"/>
        <end position="423"/>
    </location>
</feature>
<dbReference type="GO" id="GO:0043266">
    <property type="term" value="P:regulation of potassium ion transport"/>
    <property type="evidence" value="ECO:0007669"/>
    <property type="project" value="TreeGrafter"/>
</dbReference>
<feature type="transmembrane region" description="Helical" evidence="11">
    <location>
        <begin position="182"/>
        <end position="209"/>
    </location>
</feature>
<dbReference type="GO" id="GO:0007195">
    <property type="term" value="P:adenylate cyclase-inhibiting dopamine receptor signaling pathway"/>
    <property type="evidence" value="ECO:0007669"/>
    <property type="project" value="TreeGrafter"/>
</dbReference>
<dbReference type="GO" id="GO:0005886">
    <property type="term" value="C:plasma membrane"/>
    <property type="evidence" value="ECO:0007669"/>
    <property type="project" value="UniProtKB-SubCell"/>
</dbReference>
<keyword evidence="3 10" id="KW-0812">Transmembrane</keyword>
<evidence type="ECO:0000256" key="11">
    <source>
        <dbReference type="SAM" id="Phobius"/>
    </source>
</evidence>
<evidence type="ECO:0000256" key="7">
    <source>
        <dbReference type="ARBA" id="ARBA00023157"/>
    </source>
</evidence>
<dbReference type="GO" id="GO:0051481">
    <property type="term" value="P:negative regulation of cytosolic calcium ion concentration"/>
    <property type="evidence" value="ECO:0007669"/>
    <property type="project" value="TreeGrafter"/>
</dbReference>
<dbReference type="GO" id="GO:0014059">
    <property type="term" value="P:regulation of dopamine secretion"/>
    <property type="evidence" value="ECO:0007669"/>
    <property type="project" value="TreeGrafter"/>
</dbReference>
<dbReference type="InterPro" id="IPR000276">
    <property type="entry name" value="GPCR_Rhodpsn"/>
</dbReference>
<keyword evidence="2" id="KW-1003">Cell membrane</keyword>
<keyword evidence="5 10" id="KW-0297">G-protein coupled receptor</keyword>
<dbReference type="Proteomes" id="UP001195483">
    <property type="component" value="Unassembled WGS sequence"/>
</dbReference>
<reference evidence="13" key="1">
    <citation type="journal article" date="2021" name="Genome Biol. Evol.">
        <title>A High-Quality Reference Genome for a Parasitic Bivalve with Doubly Uniparental Inheritance (Bivalvia: Unionida).</title>
        <authorList>
            <person name="Smith C.H."/>
        </authorList>
    </citation>
    <scope>NUCLEOTIDE SEQUENCE</scope>
    <source>
        <strain evidence="13">CHS0354</strain>
    </source>
</reference>
<dbReference type="SUPFAM" id="SSF81321">
    <property type="entry name" value="Family A G protein-coupled receptor-like"/>
    <property type="match status" value="1"/>
</dbReference>
<gene>
    <name evidence="13" type="ORF">CHS0354_018041</name>
</gene>
<dbReference type="AlphaFoldDB" id="A0AAE0RN88"/>
<keyword evidence="6 11" id="KW-0472">Membrane</keyword>
<keyword evidence="9 10" id="KW-0807">Transducer</keyword>
<dbReference type="Gene3D" id="1.20.1070.10">
    <property type="entry name" value="Rhodopsin 7-helix transmembrane proteins"/>
    <property type="match status" value="2"/>
</dbReference>
<feature type="transmembrane region" description="Helical" evidence="11">
    <location>
        <begin position="403"/>
        <end position="426"/>
    </location>
</feature>
<dbReference type="GO" id="GO:0004930">
    <property type="term" value="F:G protein-coupled receptor activity"/>
    <property type="evidence" value="ECO:0007669"/>
    <property type="project" value="UniProtKB-KW"/>
</dbReference>
<dbReference type="SMART" id="SM01381">
    <property type="entry name" value="7TM_GPCR_Srsx"/>
    <property type="match status" value="1"/>
</dbReference>
<evidence type="ECO:0000313" key="14">
    <source>
        <dbReference type="Proteomes" id="UP001195483"/>
    </source>
</evidence>
<proteinExistence type="inferred from homology"/>
<dbReference type="PANTHER" id="PTHR24248:SF125">
    <property type="entry name" value="DOPAMINE D2-LIKE RECEPTOR"/>
    <property type="match status" value="1"/>
</dbReference>
<dbReference type="GO" id="GO:0060158">
    <property type="term" value="P:phospholipase C-activating dopamine receptor signaling pathway"/>
    <property type="evidence" value="ECO:0007669"/>
    <property type="project" value="TreeGrafter"/>
</dbReference>
<evidence type="ECO:0000259" key="12">
    <source>
        <dbReference type="PROSITE" id="PS50262"/>
    </source>
</evidence>
<feature type="transmembrane region" description="Helical" evidence="11">
    <location>
        <begin position="25"/>
        <end position="48"/>
    </location>
</feature>
<sequence>MWNTTDVSNNNSSDSMLQNIHKYNWWVMLLLPIVLFGLAGNILVCMAVSMEKRLQSVTNYFLLSLAITDLLVCLIVMPLSMVNEFIGYWPFGHLLCDLYVTSDVLMCTCSILHLCTISMERFLAIRSPLHIRNRSKTIVILKIIFVWAAALVITSPITILGFVDDTNVINGKHCALSNKAFIIYGSIAAFFIPLGIMVISYGLTIHLLFKQMEMCKTNNEDQPMIRRSISRKANNFKKKVKFSREMSSCSQSQPDDLYGQDQYQNPRNDSISSCIGAFSKEESTITPPPSPMRLKTAPDLDTITEESQSDNSFNSWNDNSSEVQTAIRLKNLVRKHQLLIKATSILLLKKYAQNTQHRDDVRTEQKASKVLGVVFVIFVVCWAPFFVVNIMTALCNECEFQPLLITSFVWLGYVSSTLNPIIYTMFNRTFKMTFIKLLKCQYKAMQKSLHVRWRSSNGHDQWYTSAANASEGQYETPL</sequence>
<dbReference type="FunFam" id="1.20.1070.10:FF:000523">
    <property type="entry name" value="5-hydroxytryptamine receptor 2B"/>
    <property type="match status" value="1"/>
</dbReference>
<dbReference type="PRINTS" id="PR00237">
    <property type="entry name" value="GPCRRHODOPSN"/>
</dbReference>
<comment type="similarity">
    <text evidence="10">Belongs to the G-protein coupled receptor 1 family.</text>
</comment>